<feature type="transmembrane region" description="Helical" evidence="1">
    <location>
        <begin position="41"/>
        <end position="65"/>
    </location>
</feature>
<keyword evidence="1" id="KW-1133">Transmembrane helix</keyword>
<sequence>MPHKEIGALGGTEAYTNFRDNLCANMWLEYVNSGHYHPAQVIYFVLYLFICLLYSFIAVFVMTMMRDHFNKFVWYVSCLVIFMTSIIVWYIIYL</sequence>
<gene>
    <name evidence="2" type="ORF">GIB67_020086</name>
</gene>
<comment type="caution">
    <text evidence="2">The sequence shown here is derived from an EMBL/GenBank/DDBJ whole genome shotgun (WGS) entry which is preliminary data.</text>
</comment>
<reference evidence="2 3" key="1">
    <citation type="journal article" date="2020" name="IScience">
        <title>Genome Sequencing of the Endangered Kingdonia uniflora (Circaeasteraceae, Ranunculales) Reveals Potential Mechanisms of Evolutionary Specialization.</title>
        <authorList>
            <person name="Sun Y."/>
            <person name="Deng T."/>
            <person name="Zhang A."/>
            <person name="Moore M.J."/>
            <person name="Landis J.B."/>
            <person name="Lin N."/>
            <person name="Zhang H."/>
            <person name="Zhang X."/>
            <person name="Huang J."/>
            <person name="Zhang X."/>
            <person name="Sun H."/>
            <person name="Wang H."/>
        </authorList>
    </citation>
    <scope>NUCLEOTIDE SEQUENCE [LARGE SCALE GENOMIC DNA]</scope>
    <source>
        <strain evidence="2">TB1705</strain>
        <tissue evidence="2">Leaf</tissue>
    </source>
</reference>
<keyword evidence="1" id="KW-0472">Membrane</keyword>
<dbReference type="Proteomes" id="UP000541444">
    <property type="component" value="Unassembled WGS sequence"/>
</dbReference>
<organism evidence="2 3">
    <name type="scientific">Kingdonia uniflora</name>
    <dbReference type="NCBI Taxonomy" id="39325"/>
    <lineage>
        <taxon>Eukaryota</taxon>
        <taxon>Viridiplantae</taxon>
        <taxon>Streptophyta</taxon>
        <taxon>Embryophyta</taxon>
        <taxon>Tracheophyta</taxon>
        <taxon>Spermatophyta</taxon>
        <taxon>Magnoliopsida</taxon>
        <taxon>Ranunculales</taxon>
        <taxon>Circaeasteraceae</taxon>
        <taxon>Kingdonia</taxon>
    </lineage>
</organism>
<dbReference type="EMBL" id="JACGCM010002681">
    <property type="protein sequence ID" value="KAF6136764.1"/>
    <property type="molecule type" value="Genomic_DNA"/>
</dbReference>
<accession>A0A7J7L2J2</accession>
<keyword evidence="3" id="KW-1185">Reference proteome</keyword>
<keyword evidence="1" id="KW-0812">Transmembrane</keyword>
<proteinExistence type="predicted"/>
<evidence type="ECO:0000313" key="2">
    <source>
        <dbReference type="EMBL" id="KAF6136764.1"/>
    </source>
</evidence>
<evidence type="ECO:0000256" key="1">
    <source>
        <dbReference type="SAM" id="Phobius"/>
    </source>
</evidence>
<feature type="transmembrane region" description="Helical" evidence="1">
    <location>
        <begin position="72"/>
        <end position="92"/>
    </location>
</feature>
<evidence type="ECO:0000313" key="3">
    <source>
        <dbReference type="Proteomes" id="UP000541444"/>
    </source>
</evidence>
<protein>
    <submittedName>
        <fullName evidence="2">Uncharacterized protein</fullName>
    </submittedName>
</protein>
<dbReference type="AlphaFoldDB" id="A0A7J7L2J2"/>
<name>A0A7J7L2J2_9MAGN</name>